<evidence type="ECO:0000256" key="5">
    <source>
        <dbReference type="ARBA" id="ARBA00007947"/>
    </source>
</evidence>
<comment type="similarity">
    <text evidence="4 20">In the C-terminal section; belongs to the transferase hexapeptide repeat family.</text>
</comment>
<protein>
    <recommendedName>
        <fullName evidence="20">Bifunctional protein GlmU</fullName>
    </recommendedName>
    <domain>
        <recommendedName>
            <fullName evidence="20">UDP-N-acetylglucosamine pyrophosphorylase</fullName>
            <ecNumber evidence="20">2.7.7.23</ecNumber>
        </recommendedName>
        <alternativeName>
            <fullName evidence="20">N-acetylglucosamine-1-phosphate uridyltransferase</fullName>
        </alternativeName>
    </domain>
    <domain>
        <recommendedName>
            <fullName evidence="20">Glucosamine-1-phosphate N-acetyltransferase</fullName>
            <ecNumber evidence="20">2.3.1.157</ecNumber>
        </recommendedName>
    </domain>
</protein>
<evidence type="ECO:0000256" key="9">
    <source>
        <dbReference type="ARBA" id="ARBA00022723"/>
    </source>
</evidence>
<dbReference type="GO" id="GO:0009252">
    <property type="term" value="P:peptidoglycan biosynthetic process"/>
    <property type="evidence" value="ECO:0007669"/>
    <property type="project" value="UniProtKB-UniRule"/>
</dbReference>
<dbReference type="Gene3D" id="3.90.550.10">
    <property type="entry name" value="Spore Coat Polysaccharide Biosynthesis Protein SpsA, Chain A"/>
    <property type="match status" value="1"/>
</dbReference>
<dbReference type="Pfam" id="PF00132">
    <property type="entry name" value="Hexapep"/>
    <property type="match status" value="3"/>
</dbReference>
<dbReference type="InterPro" id="IPR005835">
    <property type="entry name" value="NTP_transferase_dom"/>
</dbReference>
<feature type="binding site" evidence="20">
    <location>
        <begin position="386"/>
        <end position="387"/>
    </location>
    <ligand>
        <name>acetyl-CoA</name>
        <dbReference type="ChEBI" id="CHEBI:57288"/>
    </ligand>
</feature>
<feature type="binding site" evidence="20">
    <location>
        <position position="366"/>
    </location>
    <ligand>
        <name>UDP-N-acetyl-alpha-D-glucosamine</name>
        <dbReference type="ChEBI" id="CHEBI:57705"/>
    </ligand>
</feature>
<dbReference type="NCBIfam" id="NF010934">
    <property type="entry name" value="PRK14354.1"/>
    <property type="match status" value="1"/>
</dbReference>
<evidence type="ECO:0000256" key="1">
    <source>
        <dbReference type="ARBA" id="ARBA00004496"/>
    </source>
</evidence>
<evidence type="ECO:0000256" key="6">
    <source>
        <dbReference type="ARBA" id="ARBA00022490"/>
    </source>
</evidence>
<dbReference type="UniPathway" id="UPA00113">
    <property type="reaction ID" value="UER00532"/>
</dbReference>
<evidence type="ECO:0000256" key="7">
    <source>
        <dbReference type="ARBA" id="ARBA00022679"/>
    </source>
</evidence>
<feature type="binding site" evidence="20">
    <location>
        <position position="423"/>
    </location>
    <ligand>
        <name>acetyl-CoA</name>
        <dbReference type="ChEBI" id="CHEBI:57288"/>
    </ligand>
</feature>
<feature type="active site" description="Proton acceptor" evidence="20">
    <location>
        <position position="363"/>
    </location>
</feature>
<dbReference type="PANTHER" id="PTHR43584">
    <property type="entry name" value="NUCLEOTIDYL TRANSFERASE"/>
    <property type="match status" value="1"/>
</dbReference>
<evidence type="ECO:0000256" key="17">
    <source>
        <dbReference type="ARBA" id="ARBA00048247"/>
    </source>
</evidence>
<keyword evidence="11 20" id="KW-0460">Magnesium</keyword>
<dbReference type="SUPFAM" id="SSF53448">
    <property type="entry name" value="Nucleotide-diphospho-sugar transferases"/>
    <property type="match status" value="1"/>
</dbReference>
<keyword evidence="15 20" id="KW-0012">Acyltransferase</keyword>
<dbReference type="GO" id="GO:0000902">
    <property type="term" value="P:cell morphogenesis"/>
    <property type="evidence" value="ECO:0007669"/>
    <property type="project" value="UniProtKB-UniRule"/>
</dbReference>
<dbReference type="CDD" id="cd02540">
    <property type="entry name" value="GT2_GlmU_N_bac"/>
    <property type="match status" value="1"/>
</dbReference>
<feature type="binding site" evidence="20">
    <location>
        <position position="351"/>
    </location>
    <ligand>
        <name>UDP-N-acetyl-alpha-D-glucosamine</name>
        <dbReference type="ChEBI" id="CHEBI:57705"/>
    </ligand>
</feature>
<keyword evidence="14 20" id="KW-0511">Multifunctional enzyme</keyword>
<organism evidence="22 23">
    <name type="scientific">Aureibacillus halotolerans</name>
    <dbReference type="NCBI Taxonomy" id="1508390"/>
    <lineage>
        <taxon>Bacteria</taxon>
        <taxon>Bacillati</taxon>
        <taxon>Bacillota</taxon>
        <taxon>Bacilli</taxon>
        <taxon>Bacillales</taxon>
        <taxon>Bacillaceae</taxon>
        <taxon>Aureibacillus</taxon>
    </lineage>
</organism>
<keyword evidence="8 20" id="KW-0548">Nucleotidyltransferase</keyword>
<feature type="binding site" evidence="20">
    <location>
        <begin position="78"/>
        <end position="79"/>
    </location>
    <ligand>
        <name>UDP-N-acetyl-alpha-D-glucosamine</name>
        <dbReference type="ChEBI" id="CHEBI:57705"/>
    </ligand>
</feature>
<comment type="caution">
    <text evidence="20">Lacks conserved residue(s) required for the propagation of feature annotation.</text>
</comment>
<comment type="pathway">
    <text evidence="2 20">Nucleotide-sugar biosynthesis; UDP-N-acetyl-alpha-D-glucosamine biosynthesis; N-acetyl-alpha-D-glucosamine 1-phosphate from alpha-D-glucosamine 6-phosphate (route II): step 2/2.</text>
</comment>
<dbReference type="UniPathway" id="UPA00973"/>
<feature type="binding site" evidence="20">
    <location>
        <position position="73"/>
    </location>
    <ligand>
        <name>UDP-N-acetyl-alpha-D-glucosamine</name>
        <dbReference type="ChEBI" id="CHEBI:57705"/>
    </ligand>
</feature>
<name>A0A4R6TTX9_9BACI</name>
<evidence type="ECO:0000256" key="20">
    <source>
        <dbReference type="HAMAP-Rule" id="MF_01631"/>
    </source>
</evidence>
<comment type="pathway">
    <text evidence="20">Bacterial outer membrane biogenesis; LPS lipid A biosynthesis.</text>
</comment>
<feature type="binding site" evidence="20">
    <location>
        <position position="170"/>
    </location>
    <ligand>
        <name>UDP-N-acetyl-alpha-D-glucosamine</name>
        <dbReference type="ChEBI" id="CHEBI:57705"/>
    </ligand>
</feature>
<keyword evidence="12 20" id="KW-0133">Cell shape</keyword>
<feature type="binding site" evidence="20">
    <location>
        <begin position="9"/>
        <end position="12"/>
    </location>
    <ligand>
        <name>UDP-N-acetyl-alpha-D-glucosamine</name>
        <dbReference type="ChEBI" id="CHEBI:57705"/>
    </ligand>
</feature>
<dbReference type="EC" id="2.7.7.23" evidence="20"/>
<evidence type="ECO:0000256" key="12">
    <source>
        <dbReference type="ARBA" id="ARBA00022960"/>
    </source>
</evidence>
<feature type="binding site" evidence="20">
    <location>
        <position position="228"/>
    </location>
    <ligand>
        <name>Mg(2+)</name>
        <dbReference type="ChEBI" id="CHEBI:18420"/>
    </ligand>
</feature>
<dbReference type="GO" id="GO:0000287">
    <property type="term" value="F:magnesium ion binding"/>
    <property type="evidence" value="ECO:0007669"/>
    <property type="project" value="UniProtKB-UniRule"/>
</dbReference>
<dbReference type="Pfam" id="PF00483">
    <property type="entry name" value="NTP_transferase"/>
    <property type="match status" value="1"/>
</dbReference>
<comment type="catalytic activity">
    <reaction evidence="17 20">
        <text>alpha-D-glucosamine 1-phosphate + acetyl-CoA = N-acetyl-alpha-D-glucosamine 1-phosphate + CoA + H(+)</text>
        <dbReference type="Rhea" id="RHEA:13725"/>
        <dbReference type="ChEBI" id="CHEBI:15378"/>
        <dbReference type="ChEBI" id="CHEBI:57287"/>
        <dbReference type="ChEBI" id="CHEBI:57288"/>
        <dbReference type="ChEBI" id="CHEBI:57776"/>
        <dbReference type="ChEBI" id="CHEBI:58516"/>
        <dbReference type="EC" id="2.3.1.157"/>
    </reaction>
</comment>
<comment type="cofactor">
    <cofactor evidence="20">
        <name>Mg(2+)</name>
        <dbReference type="ChEBI" id="CHEBI:18420"/>
    </cofactor>
    <text evidence="20">Binds 1 Mg(2+) ion per subunit.</text>
</comment>
<dbReference type="InterPro" id="IPR001451">
    <property type="entry name" value="Hexapep"/>
</dbReference>
<feature type="binding site" evidence="20">
    <location>
        <position position="103"/>
    </location>
    <ligand>
        <name>Mg(2+)</name>
        <dbReference type="ChEBI" id="CHEBI:18420"/>
    </ligand>
</feature>
<sequence length="454" mass="48432">MSDRFAVVLAAGKGTRMKSKLYKVLHPVCGKAMVEHVVDALSALQVKDIVTVVGHGAQQVQDVLKGRSQFVNQNEQLGTAHAVLQTKDQLAGKKGVTLVVCGDTPLLTANTLESLFQKHDSTGAKATVLTAHTNAPEGYGRIVRNSDGIVERIVEHKDASPDERDICEINTGTYCFDNETLFELLEKVGNDNSQGEYYLPDVIELIQENGWKVAAQDAPTFSETIGINDRVALANAEHAMRERILTAHMRQGVTIIDPTSTYIGTDVTIGQDTTVYPGTSIHGATTIGEDCLIGPHTELQNAVIGNASTVKQSVMHDSQIGHNTTVGPYSHLRPGTDIGDACRVGNFVEMKKTSFGHGSKAPHLSYIGDAVIGEGVNLGCGSITVNYDGANKHQTTVEDGAFIGCNSNLVAPVTVGAGAFVAAGSTITEDVPANALSIARSRQVNKEEYNRKTK</sequence>
<evidence type="ECO:0000256" key="14">
    <source>
        <dbReference type="ARBA" id="ARBA00023268"/>
    </source>
</evidence>
<dbReference type="GO" id="GO:0008360">
    <property type="term" value="P:regulation of cell shape"/>
    <property type="evidence" value="ECO:0007669"/>
    <property type="project" value="UniProtKB-KW"/>
</dbReference>
<dbReference type="InterPro" id="IPR005882">
    <property type="entry name" value="Bifunctional_GlmU"/>
</dbReference>
<dbReference type="RefSeq" id="WP_133582179.1">
    <property type="nucleotide sequence ID" value="NZ_SNYJ01000025.1"/>
</dbReference>
<evidence type="ECO:0000256" key="19">
    <source>
        <dbReference type="ARBA" id="ARBA00049628"/>
    </source>
</evidence>
<dbReference type="GO" id="GO:0003977">
    <property type="term" value="F:UDP-N-acetylglucosamine diphosphorylase activity"/>
    <property type="evidence" value="ECO:0007669"/>
    <property type="project" value="UniProtKB-UniRule"/>
</dbReference>
<comment type="catalytic activity">
    <reaction evidence="18 20">
        <text>N-acetyl-alpha-D-glucosamine 1-phosphate + UTP + H(+) = UDP-N-acetyl-alpha-D-glucosamine + diphosphate</text>
        <dbReference type="Rhea" id="RHEA:13509"/>
        <dbReference type="ChEBI" id="CHEBI:15378"/>
        <dbReference type="ChEBI" id="CHEBI:33019"/>
        <dbReference type="ChEBI" id="CHEBI:46398"/>
        <dbReference type="ChEBI" id="CHEBI:57705"/>
        <dbReference type="ChEBI" id="CHEBI:57776"/>
        <dbReference type="EC" id="2.7.7.23"/>
    </reaction>
</comment>
<proteinExistence type="inferred from homology"/>
<dbReference type="PANTHER" id="PTHR43584:SF3">
    <property type="entry name" value="BIFUNCTIONAL PROTEIN GLMU"/>
    <property type="match status" value="1"/>
</dbReference>
<evidence type="ECO:0000256" key="13">
    <source>
        <dbReference type="ARBA" id="ARBA00022984"/>
    </source>
</evidence>
<feature type="region of interest" description="Linker" evidence="20">
    <location>
        <begin position="231"/>
        <end position="251"/>
    </location>
</feature>
<evidence type="ECO:0000256" key="2">
    <source>
        <dbReference type="ARBA" id="ARBA00005166"/>
    </source>
</evidence>
<feature type="binding site" evidence="20">
    <location>
        <position position="377"/>
    </location>
    <ligand>
        <name>UDP-N-acetyl-alpha-D-glucosamine</name>
        <dbReference type="ChEBI" id="CHEBI:57705"/>
    </ligand>
</feature>
<keyword evidence="10 20" id="KW-0677">Repeat</keyword>
<evidence type="ECO:0000313" key="22">
    <source>
        <dbReference type="EMBL" id="TDQ34230.1"/>
    </source>
</evidence>
<feature type="binding site" evidence="20">
    <location>
        <position position="333"/>
    </location>
    <ligand>
        <name>UDP-N-acetyl-alpha-D-glucosamine</name>
        <dbReference type="ChEBI" id="CHEBI:57705"/>
    </ligand>
</feature>
<evidence type="ECO:0000256" key="4">
    <source>
        <dbReference type="ARBA" id="ARBA00007707"/>
    </source>
</evidence>
<keyword evidence="6 20" id="KW-0963">Cytoplasm</keyword>
<feature type="binding site" evidence="20">
    <location>
        <position position="140"/>
    </location>
    <ligand>
        <name>UDP-N-acetyl-alpha-D-glucosamine</name>
        <dbReference type="ChEBI" id="CHEBI:57705"/>
    </ligand>
</feature>
<reference evidence="22 23" key="1">
    <citation type="submission" date="2019-03" db="EMBL/GenBank/DDBJ databases">
        <title>Genomic Encyclopedia of Type Strains, Phase IV (KMG-IV): sequencing the most valuable type-strain genomes for metagenomic binning, comparative biology and taxonomic classification.</title>
        <authorList>
            <person name="Goeker M."/>
        </authorList>
    </citation>
    <scope>NUCLEOTIDE SEQUENCE [LARGE SCALE GENOMIC DNA]</scope>
    <source>
        <strain evidence="22 23">DSM 28697</strain>
    </source>
</reference>
<dbReference type="InterPro" id="IPR018357">
    <property type="entry name" value="Hexapep_transf_CS"/>
</dbReference>
<accession>A0A4R6TTX9</accession>
<feature type="binding site" evidence="20">
    <location>
        <position position="228"/>
    </location>
    <ligand>
        <name>UDP-N-acetyl-alpha-D-glucosamine</name>
        <dbReference type="ChEBI" id="CHEBI:57705"/>
    </ligand>
</feature>
<keyword evidence="13 20" id="KW-0573">Peptidoglycan synthesis</keyword>
<keyword evidence="9 20" id="KW-0479">Metal-binding</keyword>
<dbReference type="InterPro" id="IPR038009">
    <property type="entry name" value="GlmU_C_LbH"/>
</dbReference>
<comment type="subcellular location">
    <subcellularLocation>
        <location evidence="1 20">Cytoplasm</location>
    </subcellularLocation>
</comment>
<comment type="pathway">
    <text evidence="3 20">Nucleotide-sugar biosynthesis; UDP-N-acetyl-alpha-D-glucosamine biosynthesis; UDP-N-acetyl-alpha-D-glucosamine from N-acetyl-alpha-D-glucosamine 1-phosphate: step 1/1.</text>
</comment>
<evidence type="ECO:0000256" key="11">
    <source>
        <dbReference type="ARBA" id="ARBA00022842"/>
    </source>
</evidence>
<evidence type="ECO:0000256" key="3">
    <source>
        <dbReference type="ARBA" id="ARBA00005208"/>
    </source>
</evidence>
<dbReference type="GO" id="GO:0006048">
    <property type="term" value="P:UDP-N-acetylglucosamine biosynthetic process"/>
    <property type="evidence" value="ECO:0007669"/>
    <property type="project" value="UniProtKB-UniPathway"/>
</dbReference>
<dbReference type="OrthoDB" id="9775031at2"/>
<dbReference type="PROSITE" id="PS00101">
    <property type="entry name" value="HEXAPEP_TRANSFERASES"/>
    <property type="match status" value="1"/>
</dbReference>
<evidence type="ECO:0000256" key="10">
    <source>
        <dbReference type="ARBA" id="ARBA00022737"/>
    </source>
</evidence>
<dbReference type="GO" id="GO:0016020">
    <property type="term" value="C:membrane"/>
    <property type="evidence" value="ECO:0007669"/>
    <property type="project" value="GOC"/>
</dbReference>
<dbReference type="SUPFAM" id="SSF51161">
    <property type="entry name" value="Trimeric LpxA-like enzymes"/>
    <property type="match status" value="1"/>
</dbReference>
<dbReference type="HAMAP" id="MF_01631">
    <property type="entry name" value="GlmU"/>
    <property type="match status" value="1"/>
</dbReference>
<comment type="function">
    <text evidence="19 20">Catalyzes the last two sequential reactions in the de novo biosynthetic pathway for UDP-N-acetylglucosamine (UDP-GlcNAc). The C-terminal domain catalyzes the transfer of acetyl group from acetyl coenzyme A to glucosamine-1-phosphate (GlcN-1-P) to produce N-acetylglucosamine-1-phosphate (GlcNAc-1-P), which is converted into UDP-GlcNAc by the transfer of uridine 5-monophosphate (from uridine 5-triphosphate), a reaction catalyzed by the N-terminal domain.</text>
</comment>
<comment type="similarity">
    <text evidence="5 20">In the N-terminal section; belongs to the N-acetylglucosamine-1-phosphate uridyltransferase family.</text>
</comment>
<dbReference type="InterPro" id="IPR029044">
    <property type="entry name" value="Nucleotide-diphossugar_trans"/>
</dbReference>
<dbReference type="CDD" id="cd03353">
    <property type="entry name" value="LbH_GlmU_C"/>
    <property type="match status" value="1"/>
</dbReference>
<dbReference type="GO" id="GO:0071555">
    <property type="term" value="P:cell wall organization"/>
    <property type="evidence" value="ECO:0007669"/>
    <property type="project" value="UniProtKB-KW"/>
</dbReference>
<comment type="subunit">
    <text evidence="20">Homotrimer.</text>
</comment>
<evidence type="ECO:0000256" key="15">
    <source>
        <dbReference type="ARBA" id="ARBA00023315"/>
    </source>
</evidence>
<dbReference type="InterPro" id="IPR050065">
    <property type="entry name" value="GlmU-like"/>
</dbReference>
<feature type="region of interest" description="N-acetyltransferase" evidence="20">
    <location>
        <begin position="252"/>
        <end position="454"/>
    </location>
</feature>
<dbReference type="GO" id="GO:0009245">
    <property type="term" value="P:lipid A biosynthetic process"/>
    <property type="evidence" value="ECO:0007669"/>
    <property type="project" value="UniProtKB-UniRule"/>
</dbReference>
<evidence type="ECO:0000256" key="8">
    <source>
        <dbReference type="ARBA" id="ARBA00022695"/>
    </source>
</evidence>
<evidence type="ECO:0000259" key="21">
    <source>
        <dbReference type="Pfam" id="PF00483"/>
    </source>
</evidence>
<dbReference type="EC" id="2.3.1.157" evidence="20"/>
<gene>
    <name evidence="20" type="primary">glmU</name>
    <name evidence="22" type="ORF">EV213_12534</name>
</gene>
<dbReference type="Proteomes" id="UP000295632">
    <property type="component" value="Unassembled WGS sequence"/>
</dbReference>
<keyword evidence="7 20" id="KW-0808">Transferase</keyword>
<feature type="region of interest" description="Pyrophosphorylase" evidence="20">
    <location>
        <begin position="1"/>
        <end position="230"/>
    </location>
</feature>
<feature type="binding site" evidence="20">
    <location>
        <position position="23"/>
    </location>
    <ligand>
        <name>UDP-N-acetyl-alpha-D-glucosamine</name>
        <dbReference type="ChEBI" id="CHEBI:57705"/>
    </ligand>
</feature>
<dbReference type="AlphaFoldDB" id="A0A4R6TTX9"/>
<dbReference type="Gene3D" id="2.160.10.10">
    <property type="entry name" value="Hexapeptide repeat proteins"/>
    <property type="match status" value="1"/>
</dbReference>
<dbReference type="GO" id="GO:0019134">
    <property type="term" value="F:glucosamine-1-phosphate N-acetyltransferase activity"/>
    <property type="evidence" value="ECO:0007669"/>
    <property type="project" value="UniProtKB-UniRule"/>
</dbReference>
<keyword evidence="16 20" id="KW-0961">Cell wall biogenesis/degradation</keyword>
<comment type="caution">
    <text evidence="22">The sequence shown here is derived from an EMBL/GenBank/DDBJ whole genome shotgun (WGS) entry which is preliminary data.</text>
</comment>
<feature type="binding site" evidence="20">
    <location>
        <position position="440"/>
    </location>
    <ligand>
        <name>acetyl-CoA</name>
        <dbReference type="ChEBI" id="CHEBI:57288"/>
    </ligand>
</feature>
<dbReference type="GO" id="GO:0005737">
    <property type="term" value="C:cytoplasm"/>
    <property type="evidence" value="ECO:0007669"/>
    <property type="project" value="UniProtKB-SubCell"/>
</dbReference>
<dbReference type="NCBIfam" id="TIGR01173">
    <property type="entry name" value="glmU"/>
    <property type="match status" value="1"/>
</dbReference>
<dbReference type="InterPro" id="IPR011004">
    <property type="entry name" value="Trimer_LpxA-like_sf"/>
</dbReference>
<keyword evidence="23" id="KW-1185">Reference proteome</keyword>
<evidence type="ECO:0000313" key="23">
    <source>
        <dbReference type="Proteomes" id="UP000295632"/>
    </source>
</evidence>
<evidence type="ECO:0000256" key="18">
    <source>
        <dbReference type="ARBA" id="ARBA00048493"/>
    </source>
</evidence>
<dbReference type="EMBL" id="SNYJ01000025">
    <property type="protein sequence ID" value="TDQ34230.1"/>
    <property type="molecule type" value="Genomic_DNA"/>
</dbReference>
<feature type="binding site" evidence="20">
    <location>
        <position position="155"/>
    </location>
    <ligand>
        <name>UDP-N-acetyl-alpha-D-glucosamine</name>
        <dbReference type="ChEBI" id="CHEBI:57705"/>
    </ligand>
</feature>
<evidence type="ECO:0000256" key="16">
    <source>
        <dbReference type="ARBA" id="ARBA00023316"/>
    </source>
</evidence>
<feature type="domain" description="Nucleotidyl transferase" evidence="21">
    <location>
        <begin position="6"/>
        <end position="212"/>
    </location>
</feature>